<dbReference type="GO" id="GO:0016787">
    <property type="term" value="F:hydrolase activity"/>
    <property type="evidence" value="ECO:0007669"/>
    <property type="project" value="UniProtKB-KW"/>
</dbReference>
<dbReference type="InterPro" id="IPR014001">
    <property type="entry name" value="Helicase_ATP-bd"/>
</dbReference>
<reference evidence="8 9" key="1">
    <citation type="journal article" date="2016" name="Int. J. Syst. Evol. Microbiol.">
        <title>Desulfotomaculum ferrireducens sp. nov., a moderately thermophilic sulfate-reducing and dissimilatory Fe(III)-reducing bacterium isolated from compost.</title>
        <authorList>
            <person name="Yang G."/>
            <person name="Guo J."/>
            <person name="Zhuang L."/>
            <person name="Yuan Y."/>
            <person name="Zhou S."/>
        </authorList>
    </citation>
    <scope>NUCLEOTIDE SEQUENCE [LARGE SCALE GENOMIC DNA]</scope>
    <source>
        <strain evidence="8 9">GSS09</strain>
    </source>
</reference>
<dbReference type="PANTHER" id="PTHR12131">
    <property type="entry name" value="ATP-DEPENDENT RNA AND DNA HELICASE"/>
    <property type="match status" value="1"/>
</dbReference>
<feature type="compositionally biased region" description="Basic and acidic residues" evidence="6">
    <location>
        <begin position="523"/>
        <end position="539"/>
    </location>
</feature>
<keyword evidence="9" id="KW-1185">Reference proteome</keyword>
<dbReference type="Gene3D" id="3.40.50.300">
    <property type="entry name" value="P-loop containing nucleotide triphosphate hydrolases"/>
    <property type="match status" value="1"/>
</dbReference>
<keyword evidence="5" id="KW-0175">Coiled coil</keyword>
<protein>
    <submittedName>
        <fullName evidence="8">DEAD/DEAH box helicase</fullName>
    </submittedName>
</protein>
<evidence type="ECO:0000256" key="1">
    <source>
        <dbReference type="ARBA" id="ARBA00022741"/>
    </source>
</evidence>
<dbReference type="SMART" id="SM00487">
    <property type="entry name" value="DEXDc"/>
    <property type="match status" value="1"/>
</dbReference>
<proteinExistence type="predicted"/>
<feature type="region of interest" description="Disordered" evidence="6">
    <location>
        <begin position="766"/>
        <end position="809"/>
    </location>
</feature>
<evidence type="ECO:0000256" key="4">
    <source>
        <dbReference type="ARBA" id="ARBA00022840"/>
    </source>
</evidence>
<keyword evidence="1" id="KW-0547">Nucleotide-binding</keyword>
<feature type="compositionally biased region" description="Basic residues" evidence="6">
    <location>
        <begin position="791"/>
        <end position="803"/>
    </location>
</feature>
<organism evidence="8 9">
    <name type="scientific">Desulforamulus ferrireducens</name>
    <dbReference type="NCBI Taxonomy" id="1833852"/>
    <lineage>
        <taxon>Bacteria</taxon>
        <taxon>Bacillati</taxon>
        <taxon>Bacillota</taxon>
        <taxon>Clostridia</taxon>
        <taxon>Eubacteriales</taxon>
        <taxon>Peptococcaceae</taxon>
        <taxon>Desulforamulus</taxon>
    </lineage>
</organism>
<dbReference type="InterPro" id="IPR050699">
    <property type="entry name" value="RNA-DNA_Helicase"/>
</dbReference>
<sequence length="809" mass="91150">MAVKDKEHLKMIILTELPEDRPVKLVDLALKLKQRPQVLLSVLQSLVANRLLKVARLQTGEAGETVWLARNEVAESELAKAGEGEWGYRPQLVAVRQKQLAAILGDDARGKILRLLGDGQPRTLTQIKLALGYEELPALRNMEQLIELPDGSFTLRTSAAGKAEMDRRRQEYKLLEEKQAQQERLLQELLGNGQAVSKEELEQALGGPILPKIKYPVIRLTSGLYAQADSSAAWQDAANYLNRSGPLTMEDFVRKFRVHSTLVANLRSHREIPPFVILPDGKITTSYTVEGAAELSQRKARQEIKEKMEEIFRQQPFFNVSQIIEQPEQREIAVKMIEAADSYRVKINGVGLWTSPYLHGPKKIAQELKRLTGMHLAAEEGQELPPLTWLALHSMTVPEAAHKLKLTEEDIHNLCELEVLTSFRLAGGIRLWREEVKDIKYRPDLHKIVKKATKLTTGEAADLLNTTPDRIRRLIREGYLNSVGEVERENGRVGLLVRRGDIQAIEEKFPSIEHEWSLAAKQQRREAAQTAPVRKEKPPAGKKRPRRAVAPPPPTGPVELDRFQQQAVEAALAGKNVLVAAPTGTGKTVIAERLIQAVIERGKAAVYTSPLKALSNQKFVDFRNVFGHDMVGLVTGDISINPYAPLLIMTTEIFRNRCFSEPEGLADVACVVFDEIHYLDDPERGTAWEESIIFAPPHIKFLGLSATVPNIQEIANWMGEVRGEKVEVVLETNRAVPLVINWLSSDGVIMDEDEARDYIEEAVRKRSEQRRAEREAAKEAAREEGNYREGRRWKRRGGARRSRKSLDRY</sequence>
<dbReference type="GO" id="GO:0070478">
    <property type="term" value="P:nuclear-transcribed mRNA catabolic process, 3'-5' exonucleolytic nonsense-mediated decay"/>
    <property type="evidence" value="ECO:0007669"/>
    <property type="project" value="TreeGrafter"/>
</dbReference>
<accession>A0A1S6IZ69</accession>
<name>A0A1S6IZ69_9FIRM</name>
<dbReference type="GO" id="GO:0004386">
    <property type="term" value="F:helicase activity"/>
    <property type="evidence" value="ECO:0007669"/>
    <property type="project" value="UniProtKB-KW"/>
</dbReference>
<feature type="coiled-coil region" evidence="5">
    <location>
        <begin position="165"/>
        <end position="192"/>
    </location>
</feature>
<evidence type="ECO:0000256" key="3">
    <source>
        <dbReference type="ARBA" id="ARBA00022806"/>
    </source>
</evidence>
<evidence type="ECO:0000256" key="6">
    <source>
        <dbReference type="SAM" id="MobiDB-lite"/>
    </source>
</evidence>
<dbReference type="Proteomes" id="UP000189464">
    <property type="component" value="Chromosome"/>
</dbReference>
<evidence type="ECO:0000313" key="8">
    <source>
        <dbReference type="EMBL" id="AQS60064.1"/>
    </source>
</evidence>
<dbReference type="KEGG" id="dfg:B0537_13880"/>
<dbReference type="SUPFAM" id="SSF52540">
    <property type="entry name" value="P-loop containing nucleoside triphosphate hydrolases"/>
    <property type="match status" value="1"/>
</dbReference>
<dbReference type="GO" id="GO:0005524">
    <property type="term" value="F:ATP binding"/>
    <property type="evidence" value="ECO:0007669"/>
    <property type="project" value="UniProtKB-KW"/>
</dbReference>
<evidence type="ECO:0000256" key="2">
    <source>
        <dbReference type="ARBA" id="ARBA00022801"/>
    </source>
</evidence>
<dbReference type="GO" id="GO:0003676">
    <property type="term" value="F:nucleic acid binding"/>
    <property type="evidence" value="ECO:0007669"/>
    <property type="project" value="InterPro"/>
</dbReference>
<dbReference type="RefSeq" id="WP_238457724.1">
    <property type="nucleotide sequence ID" value="NZ_CP019698.1"/>
</dbReference>
<evidence type="ECO:0000256" key="5">
    <source>
        <dbReference type="SAM" id="Coils"/>
    </source>
</evidence>
<feature type="domain" description="Helicase ATP-binding" evidence="7">
    <location>
        <begin position="568"/>
        <end position="726"/>
    </location>
</feature>
<dbReference type="STRING" id="1833852.B0537_13880"/>
<dbReference type="PANTHER" id="PTHR12131:SF1">
    <property type="entry name" value="ATP-DEPENDENT RNA HELICASE SUPV3L1, MITOCHONDRIAL-RELATED"/>
    <property type="match status" value="1"/>
</dbReference>
<dbReference type="EMBL" id="CP019698">
    <property type="protein sequence ID" value="AQS60064.1"/>
    <property type="molecule type" value="Genomic_DNA"/>
</dbReference>
<dbReference type="GO" id="GO:0055087">
    <property type="term" value="C:Ski complex"/>
    <property type="evidence" value="ECO:0007669"/>
    <property type="project" value="TreeGrafter"/>
</dbReference>
<keyword evidence="2" id="KW-0378">Hydrolase</keyword>
<gene>
    <name evidence="8" type="ORF">B0537_13880</name>
</gene>
<feature type="compositionally biased region" description="Basic and acidic residues" evidence="6">
    <location>
        <begin position="766"/>
        <end position="790"/>
    </location>
</feature>
<evidence type="ECO:0000259" key="7">
    <source>
        <dbReference type="PROSITE" id="PS51192"/>
    </source>
</evidence>
<dbReference type="AlphaFoldDB" id="A0A1S6IZ69"/>
<dbReference type="InterPro" id="IPR027417">
    <property type="entry name" value="P-loop_NTPase"/>
</dbReference>
<feature type="region of interest" description="Disordered" evidence="6">
    <location>
        <begin position="520"/>
        <end position="556"/>
    </location>
</feature>
<keyword evidence="4" id="KW-0067">ATP-binding</keyword>
<dbReference type="Pfam" id="PF00270">
    <property type="entry name" value="DEAD"/>
    <property type="match status" value="1"/>
</dbReference>
<dbReference type="InterPro" id="IPR011545">
    <property type="entry name" value="DEAD/DEAH_box_helicase_dom"/>
</dbReference>
<keyword evidence="3 8" id="KW-0347">Helicase</keyword>
<evidence type="ECO:0000313" key="9">
    <source>
        <dbReference type="Proteomes" id="UP000189464"/>
    </source>
</evidence>
<dbReference type="PROSITE" id="PS51192">
    <property type="entry name" value="HELICASE_ATP_BIND_1"/>
    <property type="match status" value="1"/>
</dbReference>